<comment type="caution">
    <text evidence="1">The sequence shown here is derived from an EMBL/GenBank/DDBJ whole genome shotgun (WGS) entry which is preliminary data.</text>
</comment>
<name>A0A9D2ALP5_9LACO</name>
<protein>
    <submittedName>
        <fullName evidence="1">DsbA family protein</fullName>
    </submittedName>
</protein>
<gene>
    <name evidence="1" type="ORF">H9856_06405</name>
</gene>
<reference evidence="1" key="2">
    <citation type="submission" date="2021-04" db="EMBL/GenBank/DDBJ databases">
        <authorList>
            <person name="Gilroy R."/>
        </authorList>
    </citation>
    <scope>NUCLEOTIDE SEQUENCE</scope>
    <source>
        <strain evidence="1">ChiSxjej3B15-572</strain>
    </source>
</reference>
<dbReference type="InterPro" id="IPR036249">
    <property type="entry name" value="Thioredoxin-like_sf"/>
</dbReference>
<evidence type="ECO:0000313" key="2">
    <source>
        <dbReference type="Proteomes" id="UP000824231"/>
    </source>
</evidence>
<dbReference type="AlphaFoldDB" id="A0A9D2ALP5"/>
<accession>A0A9D2ALP5</accession>
<organism evidence="1 2">
    <name type="scientific">Candidatus Limosilactobacillus merdigallinarum</name>
    <dbReference type="NCBI Taxonomy" id="2838652"/>
    <lineage>
        <taxon>Bacteria</taxon>
        <taxon>Bacillati</taxon>
        <taxon>Bacillota</taxon>
        <taxon>Bacilli</taxon>
        <taxon>Lactobacillales</taxon>
        <taxon>Lactobacillaceae</taxon>
        <taxon>Limosilactobacillus</taxon>
    </lineage>
</organism>
<dbReference type="EMBL" id="DXFH01000025">
    <property type="protein sequence ID" value="HIX36005.1"/>
    <property type="molecule type" value="Genomic_DNA"/>
</dbReference>
<sequence length="198" mass="22857">MLEIHLFINPLGTRCLNSERDVLAVERQLQTKVSYQFIPLINMNTIQQTISFYNLRHCRLKERQCISCMLYQAALDVKAASFQGGQHGRKYLVNVQKIMSDRSVSYSEQVVQTIASLANLDWETFNEDRKSKMVRQSLQKDQAMADDLGVTVTPTAIVLDTNDPEYSLLIHDFTYQSLIDCARHGQLYISQDHRLMHK</sequence>
<dbReference type="Proteomes" id="UP000824231">
    <property type="component" value="Unassembled WGS sequence"/>
</dbReference>
<reference evidence="1" key="1">
    <citation type="journal article" date="2021" name="PeerJ">
        <title>Extensive microbial diversity within the chicken gut microbiome revealed by metagenomics and culture.</title>
        <authorList>
            <person name="Gilroy R."/>
            <person name="Ravi A."/>
            <person name="Getino M."/>
            <person name="Pursley I."/>
            <person name="Horton D.L."/>
            <person name="Alikhan N.F."/>
            <person name="Baker D."/>
            <person name="Gharbi K."/>
            <person name="Hall N."/>
            <person name="Watson M."/>
            <person name="Adriaenssens E.M."/>
            <person name="Foster-Nyarko E."/>
            <person name="Jarju S."/>
            <person name="Secka A."/>
            <person name="Antonio M."/>
            <person name="Oren A."/>
            <person name="Chaudhuri R.R."/>
            <person name="La Ragione R."/>
            <person name="Hildebrand F."/>
            <person name="Pallen M.J."/>
        </authorList>
    </citation>
    <scope>NUCLEOTIDE SEQUENCE</scope>
    <source>
        <strain evidence="1">ChiSxjej3B15-572</strain>
    </source>
</reference>
<dbReference type="SUPFAM" id="SSF52833">
    <property type="entry name" value="Thioredoxin-like"/>
    <property type="match status" value="1"/>
</dbReference>
<dbReference type="Gene3D" id="3.40.30.10">
    <property type="entry name" value="Glutaredoxin"/>
    <property type="match status" value="1"/>
</dbReference>
<evidence type="ECO:0000313" key="1">
    <source>
        <dbReference type="EMBL" id="HIX36005.1"/>
    </source>
</evidence>
<dbReference type="Pfam" id="PF13743">
    <property type="entry name" value="Thioredoxin_5"/>
    <property type="match status" value="1"/>
</dbReference>
<proteinExistence type="predicted"/>